<dbReference type="EMBL" id="GGLE01004436">
    <property type="protein sequence ID" value="MBY08562.1"/>
    <property type="molecule type" value="Transcribed_RNA"/>
</dbReference>
<feature type="signal peptide" evidence="1">
    <location>
        <begin position="1"/>
        <end position="16"/>
    </location>
</feature>
<accession>A0A2R5LGC8</accession>
<proteinExistence type="predicted"/>
<reference evidence="2" key="1">
    <citation type="submission" date="2018-03" db="EMBL/GenBank/DDBJ databases">
        <title>The relapsing fever spirochete Borrelia turicatae persists in the highly oxidative environment of its soft-bodied tick vector.</title>
        <authorList>
            <person name="Bourret T.J."/>
            <person name="Boyle W.K."/>
            <person name="Valenzuela J.G."/>
            <person name="Oliveira F."/>
            <person name="Lopez J.E."/>
        </authorList>
    </citation>
    <scope>NUCLEOTIDE SEQUENCE</scope>
    <source>
        <strain evidence="2">Kansas strain/isolate</strain>
        <tissue evidence="2">Salivary glands</tissue>
    </source>
</reference>
<feature type="chain" id="PRO_5015354272" evidence="1">
    <location>
        <begin position="17"/>
        <end position="155"/>
    </location>
</feature>
<dbReference type="AlphaFoldDB" id="A0A2R5LGC8"/>
<evidence type="ECO:0000256" key="1">
    <source>
        <dbReference type="SAM" id="SignalP"/>
    </source>
</evidence>
<organism evidence="2">
    <name type="scientific">Ornithodoros turicata</name>
    <dbReference type="NCBI Taxonomy" id="34597"/>
    <lineage>
        <taxon>Eukaryota</taxon>
        <taxon>Metazoa</taxon>
        <taxon>Ecdysozoa</taxon>
        <taxon>Arthropoda</taxon>
        <taxon>Chelicerata</taxon>
        <taxon>Arachnida</taxon>
        <taxon>Acari</taxon>
        <taxon>Parasitiformes</taxon>
        <taxon>Ixodida</taxon>
        <taxon>Ixodoidea</taxon>
        <taxon>Argasidae</taxon>
        <taxon>Ornithodorinae</taxon>
        <taxon>Ornithodoros</taxon>
    </lineage>
</organism>
<sequence>MKSLLAIVLLIVVCDAYEEPDSYLGRLEECSSGPEHKFDTLVAPACSGEDCFAFPGGYFHLIFSGKNRGEHYTGVSAWAHIQGIDHPEDAFYYSSGCQDDWTSYPCVAKPNENINGRLAIKFPEGFKKGLTRIILQIDGVGCGMMYIRVGSLSLK</sequence>
<keyword evidence="1" id="KW-0732">Signal</keyword>
<protein>
    <submittedName>
        <fullName evidence="2">Putative salivary secreted protein</fullName>
    </submittedName>
</protein>
<evidence type="ECO:0000313" key="2">
    <source>
        <dbReference type="EMBL" id="MBY08562.1"/>
    </source>
</evidence>
<name>A0A2R5LGC8_9ACAR</name>